<comment type="caution">
    <text evidence="3">The sequence shown here is derived from an EMBL/GenBank/DDBJ whole genome shotgun (WGS) entry which is preliminary data.</text>
</comment>
<proteinExistence type="predicted"/>
<name>A0ABP9VLK2_9BACT</name>
<accession>A0ABP9VLK2</accession>
<feature type="compositionally biased region" description="Polar residues" evidence="1">
    <location>
        <begin position="166"/>
        <end position="178"/>
    </location>
</feature>
<evidence type="ECO:0000256" key="1">
    <source>
        <dbReference type="SAM" id="MobiDB-lite"/>
    </source>
</evidence>
<feature type="transmembrane region" description="Helical" evidence="2">
    <location>
        <begin position="204"/>
        <end position="225"/>
    </location>
</feature>
<dbReference type="Proteomes" id="UP001416858">
    <property type="component" value="Unassembled WGS sequence"/>
</dbReference>
<keyword evidence="4" id="KW-1185">Reference proteome</keyword>
<dbReference type="EMBL" id="BAABRO010000002">
    <property type="protein sequence ID" value="GAA5506071.1"/>
    <property type="molecule type" value="Genomic_DNA"/>
</dbReference>
<evidence type="ECO:0000313" key="3">
    <source>
        <dbReference type="EMBL" id="GAA5506071.1"/>
    </source>
</evidence>
<keyword evidence="2" id="KW-0472">Membrane</keyword>
<gene>
    <name evidence="3" type="ORF">Rcae01_01521</name>
</gene>
<feature type="region of interest" description="Disordered" evidence="1">
    <location>
        <begin position="166"/>
        <end position="201"/>
    </location>
</feature>
<sequence length="255" mass="25674">MSQFACPACRRVLKSKPELAGKQVKCTCGQQFRVPSVGGSAGAGSGAIRNVAATNGKLTQSFGCGKRLAAPLSARGKSVRCPCGQVNKVPLGDAHAGSVAVAAPVVATSPAPTSPAPTSLAAAASNDWLDDLPVHPAAAFSSASGMAMQAHANPYASPAAVHPGSYASQTPASATANSHLAEAQRQIAKDRRNGSSGDRGGSSFFSGGTMGGLLMMIIALVWFFGGLAAGVIFFYPPVLFVLGFIALIKAAMGDD</sequence>
<protein>
    <submittedName>
        <fullName evidence="3">Uncharacterized protein</fullName>
    </submittedName>
</protein>
<evidence type="ECO:0000313" key="4">
    <source>
        <dbReference type="Proteomes" id="UP001416858"/>
    </source>
</evidence>
<organism evidence="3 4">
    <name type="scientific">Novipirellula caenicola</name>
    <dbReference type="NCBI Taxonomy" id="1536901"/>
    <lineage>
        <taxon>Bacteria</taxon>
        <taxon>Pseudomonadati</taxon>
        <taxon>Planctomycetota</taxon>
        <taxon>Planctomycetia</taxon>
        <taxon>Pirellulales</taxon>
        <taxon>Pirellulaceae</taxon>
        <taxon>Novipirellula</taxon>
    </lineage>
</organism>
<reference evidence="3 4" key="1">
    <citation type="submission" date="2024-02" db="EMBL/GenBank/DDBJ databases">
        <title>Rhodopirellula caenicola NBRC 110016.</title>
        <authorList>
            <person name="Ichikawa N."/>
            <person name="Katano-Makiyama Y."/>
            <person name="Hidaka K."/>
        </authorList>
    </citation>
    <scope>NUCLEOTIDE SEQUENCE [LARGE SCALE GENOMIC DNA]</scope>
    <source>
        <strain evidence="3 4">NBRC 110016</strain>
    </source>
</reference>
<dbReference type="RefSeq" id="WP_345683034.1">
    <property type="nucleotide sequence ID" value="NZ_BAABRO010000002.1"/>
</dbReference>
<evidence type="ECO:0000256" key="2">
    <source>
        <dbReference type="SAM" id="Phobius"/>
    </source>
</evidence>
<keyword evidence="2" id="KW-0812">Transmembrane</keyword>
<feature type="transmembrane region" description="Helical" evidence="2">
    <location>
        <begin position="231"/>
        <end position="252"/>
    </location>
</feature>
<keyword evidence="2" id="KW-1133">Transmembrane helix</keyword>